<gene>
    <name evidence="1" type="ORF">EDC52_101791</name>
</gene>
<accession>A0A4R3Z864</accession>
<proteinExistence type="predicted"/>
<dbReference type="RefSeq" id="WP_131863993.1">
    <property type="nucleotide sequence ID" value="NZ_SMCR01000001.1"/>
</dbReference>
<dbReference type="EMBL" id="SMCR01000001">
    <property type="protein sequence ID" value="TCW00441.1"/>
    <property type="molecule type" value="Genomic_DNA"/>
</dbReference>
<dbReference type="AlphaFoldDB" id="A0A4R3Z864"/>
<reference evidence="1 2" key="1">
    <citation type="submission" date="2019-03" db="EMBL/GenBank/DDBJ databases">
        <title>Genomic Encyclopedia of Type Strains, Phase IV (KMG-IV): sequencing the most valuable type-strain genomes for metagenomic binning, comparative biology and taxonomic classification.</title>
        <authorList>
            <person name="Goeker M."/>
        </authorList>
    </citation>
    <scope>NUCLEOTIDE SEQUENCE [LARGE SCALE GENOMIC DNA]</scope>
    <source>
        <strain evidence="1 2">DSM 19580</strain>
    </source>
</reference>
<name>A0A4R3Z864_9GAMM</name>
<evidence type="ECO:0000313" key="1">
    <source>
        <dbReference type="EMBL" id="TCW00441.1"/>
    </source>
</evidence>
<keyword evidence="2" id="KW-1185">Reference proteome</keyword>
<comment type="caution">
    <text evidence="1">The sequence shown here is derived from an EMBL/GenBank/DDBJ whole genome shotgun (WGS) entry which is preliminary data.</text>
</comment>
<organism evidence="1 2">
    <name type="scientific">Biostraticola tofi</name>
    <dbReference type="NCBI Taxonomy" id="466109"/>
    <lineage>
        <taxon>Bacteria</taxon>
        <taxon>Pseudomonadati</taxon>
        <taxon>Pseudomonadota</taxon>
        <taxon>Gammaproteobacteria</taxon>
        <taxon>Enterobacterales</taxon>
        <taxon>Bruguierivoracaceae</taxon>
        <taxon>Biostraticola</taxon>
    </lineage>
</organism>
<dbReference type="OrthoDB" id="6631093at2"/>
<dbReference type="Proteomes" id="UP000295719">
    <property type="component" value="Unassembled WGS sequence"/>
</dbReference>
<sequence>MNKLLTQDEISYAVGNITMATDDDGALNSLIDLAHHIDALASELKSTESRLHEVATACANAEGKLKSLFERVSGETVGSYPEHYIEWLGDMIEGELDASEGALHKAQQELKRRDELAGEPVAYFAAAPDYGWDIFKNKEDAIATCQAEIDAYRDCRDDGWDDDVRRVCWGIVLQKAEGFDQRGIHASNSNHTYQTCDYRLEPTTYAAPPSPAVPDDLRIRKAIARCFDCGAQTGQFVNSKTEAKLRMAARAWNDRKEQK</sequence>
<protein>
    <submittedName>
        <fullName evidence="1">Uncharacterized protein</fullName>
    </submittedName>
</protein>
<evidence type="ECO:0000313" key="2">
    <source>
        <dbReference type="Proteomes" id="UP000295719"/>
    </source>
</evidence>